<dbReference type="Proteomes" id="UP001528411">
    <property type="component" value="Unassembled WGS sequence"/>
</dbReference>
<comment type="caution">
    <text evidence="1">The sequence shown here is derived from an EMBL/GenBank/DDBJ whole genome shotgun (WGS) entry which is preliminary data.</text>
</comment>
<keyword evidence="2" id="KW-1185">Reference proteome</keyword>
<evidence type="ECO:0000313" key="1">
    <source>
        <dbReference type="EMBL" id="MDC2888514.1"/>
    </source>
</evidence>
<proteinExistence type="predicted"/>
<dbReference type="EMBL" id="JAQOMS010000002">
    <property type="protein sequence ID" value="MDC2888514.1"/>
    <property type="molecule type" value="Genomic_DNA"/>
</dbReference>
<sequence length="74" mass="8679">MEHGFDTSEHAFNTEVLAPYKEFKAIDTNGRVDSENEENERFLIISIEEDIDIIKEKNKVKKEGLSKRLQKRLL</sequence>
<name>A0ABT5FBJ7_9GAMM</name>
<reference evidence="1 2" key="1">
    <citation type="submission" date="2023-01" db="EMBL/GenBank/DDBJ databases">
        <title>Psychrosphaera sp. nov., isolated from marine algae.</title>
        <authorList>
            <person name="Bayburt H."/>
            <person name="Choi B.J."/>
            <person name="Kim J.M."/>
            <person name="Choi D.G."/>
            <person name="Jeon C.O."/>
        </authorList>
    </citation>
    <scope>NUCLEOTIDE SEQUENCE [LARGE SCALE GENOMIC DNA]</scope>
    <source>
        <strain evidence="1 2">G1-22</strain>
    </source>
</reference>
<accession>A0ABT5FBJ7</accession>
<protein>
    <submittedName>
        <fullName evidence="1">Uncharacterized protein</fullName>
    </submittedName>
</protein>
<gene>
    <name evidence="1" type="ORF">PN838_06810</name>
</gene>
<evidence type="ECO:0000313" key="2">
    <source>
        <dbReference type="Proteomes" id="UP001528411"/>
    </source>
</evidence>
<dbReference type="RefSeq" id="WP_272180117.1">
    <property type="nucleotide sequence ID" value="NZ_JAQOMS010000002.1"/>
</dbReference>
<organism evidence="1 2">
    <name type="scientific">Psychrosphaera algicola</name>
    <dbReference type="NCBI Taxonomy" id="3023714"/>
    <lineage>
        <taxon>Bacteria</taxon>
        <taxon>Pseudomonadati</taxon>
        <taxon>Pseudomonadota</taxon>
        <taxon>Gammaproteobacteria</taxon>
        <taxon>Alteromonadales</taxon>
        <taxon>Pseudoalteromonadaceae</taxon>
        <taxon>Psychrosphaera</taxon>
    </lineage>
</organism>